<dbReference type="Proteomes" id="UP001064971">
    <property type="component" value="Chromosome"/>
</dbReference>
<evidence type="ECO:0000256" key="3">
    <source>
        <dbReference type="ARBA" id="ARBA00022475"/>
    </source>
</evidence>
<dbReference type="EMBL" id="AP026560">
    <property type="protein sequence ID" value="BDP40125.1"/>
    <property type="molecule type" value="Genomic_DNA"/>
</dbReference>
<dbReference type="CDD" id="cd05387">
    <property type="entry name" value="BY-kinase"/>
    <property type="match status" value="1"/>
</dbReference>
<dbReference type="Pfam" id="PF02706">
    <property type="entry name" value="Wzz"/>
    <property type="match status" value="1"/>
</dbReference>
<evidence type="ECO:0000313" key="17">
    <source>
        <dbReference type="EMBL" id="BDP40125.1"/>
    </source>
</evidence>
<sequence length="542" mass="58782">MTNRPEQELDLSVLWRGLRRRLGWILGTAAVLALAAFLWSRFQPPVYEASASLIAANNQGQEGPFGSAVVKAPPLPEGAVNQALQSPLVIGPLITAVRESRAIPAEERERLVGRLSRELSEQRLRTITLTARLDPGGSGIYTVRARARTAPAAQTLANLTVDALRTWDTDRALQTVRRAQAGFQAQLLRIEQQLRTGDQTPVERQTLISRRATIQDNLAQVSILENSATGVLSLLSAAVEPARPVSPKPLRNAVLAGLLGLLLAAGVVALLTVLDRTVRTEDDLLALNVPTLAVVPRLRKRDIVFNGIVRAARQAGLYEAIGFLRVNLMTTLHNRPHPVVMMTSTAPGEGKSSLTATLADGFASSGQRVLIIDADLRRGTQAAVWQKFDQGGDWQQLVGAGGVRTTREALLQPENVQVLRVEPNVDMLPAGPGLHDSLSVFNQADIRRALDLWRPGYDIVLLDSAPLLALADGLVLGVHADAVLMVTEYGRTNIQAVRSAIRRAERSGLNLLGFVINKSDAREESSYGYSYSYAPRKEGMKV</sequence>
<dbReference type="InterPro" id="IPR005702">
    <property type="entry name" value="Wzc-like_C"/>
</dbReference>
<dbReference type="InterPro" id="IPR003856">
    <property type="entry name" value="LPS_length_determ_N"/>
</dbReference>
<evidence type="ECO:0000256" key="7">
    <source>
        <dbReference type="ARBA" id="ARBA00022741"/>
    </source>
</evidence>
<dbReference type="PANTHER" id="PTHR32309:SF31">
    <property type="entry name" value="CAPSULAR EXOPOLYSACCHARIDE FAMILY"/>
    <property type="match status" value="1"/>
</dbReference>
<dbReference type="Gene3D" id="3.40.50.300">
    <property type="entry name" value="P-loop containing nucleotide triphosphate hydrolases"/>
    <property type="match status" value="1"/>
</dbReference>
<evidence type="ECO:0000256" key="10">
    <source>
        <dbReference type="ARBA" id="ARBA00022989"/>
    </source>
</evidence>
<keyword evidence="3" id="KW-1003">Cell membrane</keyword>
<keyword evidence="12" id="KW-0829">Tyrosine-protein kinase</keyword>
<protein>
    <submittedName>
        <fullName evidence="17">ExoP</fullName>
    </submittedName>
</protein>
<dbReference type="SUPFAM" id="SSF52540">
    <property type="entry name" value="P-loop containing nucleoside triphosphate hydrolases"/>
    <property type="match status" value="1"/>
</dbReference>
<comment type="catalytic activity">
    <reaction evidence="13">
        <text>L-tyrosyl-[protein] + ATP = O-phospho-L-tyrosyl-[protein] + ADP + H(+)</text>
        <dbReference type="Rhea" id="RHEA:10596"/>
        <dbReference type="Rhea" id="RHEA-COMP:10136"/>
        <dbReference type="Rhea" id="RHEA-COMP:20101"/>
        <dbReference type="ChEBI" id="CHEBI:15378"/>
        <dbReference type="ChEBI" id="CHEBI:30616"/>
        <dbReference type="ChEBI" id="CHEBI:46858"/>
        <dbReference type="ChEBI" id="CHEBI:61978"/>
        <dbReference type="ChEBI" id="CHEBI:456216"/>
    </reaction>
</comment>
<evidence type="ECO:0000256" key="4">
    <source>
        <dbReference type="ARBA" id="ARBA00022519"/>
    </source>
</evidence>
<comment type="subcellular location">
    <subcellularLocation>
        <location evidence="1">Cell inner membrane</location>
        <topology evidence="1">Multi-pass membrane protein</topology>
    </subcellularLocation>
</comment>
<evidence type="ECO:0000256" key="14">
    <source>
        <dbReference type="SAM" id="Phobius"/>
    </source>
</evidence>
<comment type="similarity">
    <text evidence="2">Belongs to the etk/wzc family.</text>
</comment>
<dbReference type="RefSeq" id="WP_264776014.1">
    <property type="nucleotide sequence ID" value="NZ_AP026560.1"/>
</dbReference>
<evidence type="ECO:0000256" key="9">
    <source>
        <dbReference type="ARBA" id="ARBA00022840"/>
    </source>
</evidence>
<keyword evidence="18" id="KW-1185">Reference proteome</keyword>
<evidence type="ECO:0000256" key="6">
    <source>
        <dbReference type="ARBA" id="ARBA00022692"/>
    </source>
</evidence>
<accession>A0ABM8A975</accession>
<organism evidence="17 18">
    <name type="scientific">Deinococcus aetherius</name>
    <dbReference type="NCBI Taxonomy" id="200252"/>
    <lineage>
        <taxon>Bacteria</taxon>
        <taxon>Thermotogati</taxon>
        <taxon>Deinococcota</taxon>
        <taxon>Deinococci</taxon>
        <taxon>Deinococcales</taxon>
        <taxon>Deinococcaceae</taxon>
        <taxon>Deinococcus</taxon>
    </lineage>
</organism>
<keyword evidence="9" id="KW-0067">ATP-binding</keyword>
<evidence type="ECO:0000259" key="16">
    <source>
        <dbReference type="Pfam" id="PF13614"/>
    </source>
</evidence>
<feature type="transmembrane region" description="Helical" evidence="14">
    <location>
        <begin position="253"/>
        <end position="274"/>
    </location>
</feature>
<dbReference type="InterPro" id="IPR050445">
    <property type="entry name" value="Bact_polysacc_biosynth/exp"/>
</dbReference>
<evidence type="ECO:0000256" key="12">
    <source>
        <dbReference type="ARBA" id="ARBA00023137"/>
    </source>
</evidence>
<keyword evidence="11 14" id="KW-0472">Membrane</keyword>
<feature type="domain" description="Polysaccharide chain length determinant N-terminal" evidence="15">
    <location>
        <begin position="7"/>
        <end position="93"/>
    </location>
</feature>
<dbReference type="InterPro" id="IPR025669">
    <property type="entry name" value="AAA_dom"/>
</dbReference>
<evidence type="ECO:0000313" key="18">
    <source>
        <dbReference type="Proteomes" id="UP001064971"/>
    </source>
</evidence>
<dbReference type="Pfam" id="PF13614">
    <property type="entry name" value="AAA_31"/>
    <property type="match status" value="1"/>
</dbReference>
<proteinExistence type="inferred from homology"/>
<keyword evidence="7" id="KW-0547">Nucleotide-binding</keyword>
<keyword evidence="10 14" id="KW-1133">Transmembrane helix</keyword>
<gene>
    <name evidence="17" type="ORF">DAETH_00940</name>
</gene>
<evidence type="ECO:0000259" key="15">
    <source>
        <dbReference type="Pfam" id="PF02706"/>
    </source>
</evidence>
<keyword evidence="6 14" id="KW-0812">Transmembrane</keyword>
<keyword evidence="8" id="KW-0418">Kinase</keyword>
<evidence type="ECO:0000256" key="1">
    <source>
        <dbReference type="ARBA" id="ARBA00004429"/>
    </source>
</evidence>
<keyword evidence="4" id="KW-0997">Cell inner membrane</keyword>
<evidence type="ECO:0000256" key="5">
    <source>
        <dbReference type="ARBA" id="ARBA00022679"/>
    </source>
</evidence>
<evidence type="ECO:0000256" key="11">
    <source>
        <dbReference type="ARBA" id="ARBA00023136"/>
    </source>
</evidence>
<evidence type="ECO:0000256" key="8">
    <source>
        <dbReference type="ARBA" id="ARBA00022777"/>
    </source>
</evidence>
<dbReference type="InterPro" id="IPR027417">
    <property type="entry name" value="P-loop_NTPase"/>
</dbReference>
<feature type="transmembrane region" description="Helical" evidence="14">
    <location>
        <begin position="21"/>
        <end position="39"/>
    </location>
</feature>
<dbReference type="PANTHER" id="PTHR32309">
    <property type="entry name" value="TYROSINE-PROTEIN KINASE"/>
    <property type="match status" value="1"/>
</dbReference>
<evidence type="ECO:0000256" key="13">
    <source>
        <dbReference type="ARBA" id="ARBA00053015"/>
    </source>
</evidence>
<name>A0ABM8A975_9DEIO</name>
<keyword evidence="5" id="KW-0808">Transferase</keyword>
<feature type="domain" description="AAA" evidence="16">
    <location>
        <begin position="346"/>
        <end position="497"/>
    </location>
</feature>
<evidence type="ECO:0000256" key="2">
    <source>
        <dbReference type="ARBA" id="ARBA00008883"/>
    </source>
</evidence>
<reference evidence="17" key="1">
    <citation type="submission" date="2022-07" db="EMBL/GenBank/DDBJ databases">
        <title>Complete Genome Sequence of the Radioresistant Bacterium Deinococcus aetherius ST0316, Isolated from the Air Dust collected in Lower Stratosphere above Japan.</title>
        <authorList>
            <person name="Satoh K."/>
            <person name="Hagiwara K."/>
            <person name="Katsumata K."/>
            <person name="Kubo A."/>
            <person name="Yokobori S."/>
            <person name="Yamagishi A."/>
            <person name="Oono Y."/>
            <person name="Narumi I."/>
        </authorList>
    </citation>
    <scope>NUCLEOTIDE SEQUENCE</scope>
    <source>
        <strain evidence="17">ST0316</strain>
    </source>
</reference>